<reference evidence="2 3" key="1">
    <citation type="journal article" date="2021" name="Nat. Commun.">
        <title>Incipient diploidization of the medicinal plant Perilla within 10,000 years.</title>
        <authorList>
            <person name="Zhang Y."/>
            <person name="Shen Q."/>
            <person name="Leng L."/>
            <person name="Zhang D."/>
            <person name="Chen S."/>
            <person name="Shi Y."/>
            <person name="Ning Z."/>
            <person name="Chen S."/>
        </authorList>
    </citation>
    <scope>NUCLEOTIDE SEQUENCE [LARGE SCALE GENOMIC DNA]</scope>
    <source>
        <strain evidence="3">cv. PC099</strain>
    </source>
</reference>
<sequence length="241" mass="27499">MSRSYRGVRGPMDRFVNDKGNDENADGNMTPANAKELRNQVCLDIGKFFYENGIPFNCARSASFTNMVRSIGNYGQGFKAPTMCELRTWILNEEEKTTVAFVDDIKATWKKIGVSLLSDEIKTGLYKCMERLITDQNIFMKVDEQLDSYKYKKGLFSFKASMQSFMTRPPVNPNEEDDEENENVEEESSRALSKRKRNESSSTGKGKSVDRGLFDEEDEFEEESGSGSDHGDEPNYDDFDY</sequence>
<dbReference type="AlphaFoldDB" id="A0AAD4IMF4"/>
<feature type="region of interest" description="Disordered" evidence="1">
    <location>
        <begin position="166"/>
        <end position="241"/>
    </location>
</feature>
<evidence type="ECO:0000256" key="1">
    <source>
        <dbReference type="SAM" id="MobiDB-lite"/>
    </source>
</evidence>
<feature type="region of interest" description="Disordered" evidence="1">
    <location>
        <begin position="1"/>
        <end position="31"/>
    </location>
</feature>
<dbReference type="EMBL" id="SDAM02029619">
    <property type="protein sequence ID" value="KAH6755268.1"/>
    <property type="molecule type" value="Genomic_DNA"/>
</dbReference>
<organism evidence="2 3">
    <name type="scientific">Perilla frutescens var. hirtella</name>
    <name type="common">Perilla citriodora</name>
    <name type="synonym">Perilla setoyensis</name>
    <dbReference type="NCBI Taxonomy" id="608512"/>
    <lineage>
        <taxon>Eukaryota</taxon>
        <taxon>Viridiplantae</taxon>
        <taxon>Streptophyta</taxon>
        <taxon>Embryophyta</taxon>
        <taxon>Tracheophyta</taxon>
        <taxon>Spermatophyta</taxon>
        <taxon>Magnoliopsida</taxon>
        <taxon>eudicotyledons</taxon>
        <taxon>Gunneridae</taxon>
        <taxon>Pentapetalae</taxon>
        <taxon>asterids</taxon>
        <taxon>lamiids</taxon>
        <taxon>Lamiales</taxon>
        <taxon>Lamiaceae</taxon>
        <taxon>Nepetoideae</taxon>
        <taxon>Elsholtzieae</taxon>
        <taxon>Perilla</taxon>
    </lineage>
</organism>
<dbReference type="Proteomes" id="UP001190926">
    <property type="component" value="Unassembled WGS sequence"/>
</dbReference>
<keyword evidence="3" id="KW-1185">Reference proteome</keyword>
<proteinExistence type="predicted"/>
<evidence type="ECO:0000313" key="3">
    <source>
        <dbReference type="Proteomes" id="UP001190926"/>
    </source>
</evidence>
<accession>A0AAD4IMF4</accession>
<name>A0AAD4IMF4_PERFH</name>
<protein>
    <submittedName>
        <fullName evidence="2">Uncharacterized protein</fullName>
    </submittedName>
</protein>
<comment type="caution">
    <text evidence="2">The sequence shown here is derived from an EMBL/GenBank/DDBJ whole genome shotgun (WGS) entry which is preliminary data.</text>
</comment>
<feature type="compositionally biased region" description="Acidic residues" evidence="1">
    <location>
        <begin position="174"/>
        <end position="186"/>
    </location>
</feature>
<evidence type="ECO:0000313" key="2">
    <source>
        <dbReference type="EMBL" id="KAH6755268.1"/>
    </source>
</evidence>
<gene>
    <name evidence="2" type="ORF">C2S53_016212</name>
</gene>
<feature type="compositionally biased region" description="Acidic residues" evidence="1">
    <location>
        <begin position="215"/>
        <end position="224"/>
    </location>
</feature>
<feature type="compositionally biased region" description="Basic and acidic residues" evidence="1">
    <location>
        <begin position="11"/>
        <end position="22"/>
    </location>
</feature>